<dbReference type="InterPro" id="IPR020904">
    <property type="entry name" value="Sc_DH/Rdtase_CS"/>
</dbReference>
<dbReference type="PRINTS" id="PR00080">
    <property type="entry name" value="SDRFAMILY"/>
</dbReference>
<evidence type="ECO:0000256" key="1">
    <source>
        <dbReference type="ARBA" id="ARBA00006484"/>
    </source>
</evidence>
<dbReference type="PANTHER" id="PTHR42879:SF2">
    <property type="entry name" value="3-OXOACYL-[ACYL-CARRIER-PROTEIN] REDUCTASE FABG"/>
    <property type="match status" value="1"/>
</dbReference>
<comment type="similarity">
    <text evidence="1">Belongs to the short-chain dehydrogenases/reductases (SDR) family.</text>
</comment>
<proteinExistence type="inferred from homology"/>
<dbReference type="InterPro" id="IPR050259">
    <property type="entry name" value="SDR"/>
</dbReference>
<dbReference type="EMBL" id="CAFBRV010000100">
    <property type="protein sequence ID" value="CAB5119281.1"/>
    <property type="molecule type" value="Genomic_DNA"/>
</dbReference>
<gene>
    <name evidence="2" type="ORF">UFOPK4410_00945</name>
</gene>
<organism evidence="2">
    <name type="scientific">freshwater metagenome</name>
    <dbReference type="NCBI Taxonomy" id="449393"/>
    <lineage>
        <taxon>unclassified sequences</taxon>
        <taxon>metagenomes</taxon>
        <taxon>ecological metagenomes</taxon>
    </lineage>
</organism>
<name>A0A6J7VSG6_9ZZZZ</name>
<sequence length="259" mass="27184">MTNKSTRTAFISGAGSPTGIGFATAKAFGALGYKVGITSTTDRIFDRVKDLEALNVETFGIVADLTVPLEVEKVVSEFLAKFSTLDVLVNNAGMACVSNYSDGEDGAIEDYTIDGWHKSFARNVDTTMLLTQGFLPAIKKSQAGRVVIVSSSTGPVLVMRNTLAYASAKSALTGFTKALALDVAHLPITVNAVAPGWISSTTNSEHEIKQGNATPMGRRGTPEEVASAVTWLASPEASYITGQTVVIDGGNSLAEERGN</sequence>
<dbReference type="InterPro" id="IPR002347">
    <property type="entry name" value="SDR_fam"/>
</dbReference>
<dbReference type="CDD" id="cd05233">
    <property type="entry name" value="SDR_c"/>
    <property type="match status" value="1"/>
</dbReference>
<accession>A0A6J7VSG6</accession>
<protein>
    <submittedName>
        <fullName evidence="2">Unannotated protein</fullName>
    </submittedName>
</protein>
<dbReference type="GO" id="GO:0032787">
    <property type="term" value="P:monocarboxylic acid metabolic process"/>
    <property type="evidence" value="ECO:0007669"/>
    <property type="project" value="UniProtKB-ARBA"/>
</dbReference>
<dbReference type="Pfam" id="PF13561">
    <property type="entry name" value="adh_short_C2"/>
    <property type="match status" value="1"/>
</dbReference>
<reference evidence="2" key="1">
    <citation type="submission" date="2020-05" db="EMBL/GenBank/DDBJ databases">
        <authorList>
            <person name="Chiriac C."/>
            <person name="Salcher M."/>
            <person name="Ghai R."/>
            <person name="Kavagutti S V."/>
        </authorList>
    </citation>
    <scope>NUCLEOTIDE SEQUENCE</scope>
</reference>
<dbReference type="SUPFAM" id="SSF51735">
    <property type="entry name" value="NAD(P)-binding Rossmann-fold domains"/>
    <property type="match status" value="1"/>
</dbReference>
<dbReference type="PRINTS" id="PR00081">
    <property type="entry name" value="GDHRDH"/>
</dbReference>
<dbReference type="FunFam" id="3.40.50.720:FF:000084">
    <property type="entry name" value="Short-chain dehydrogenase reductase"/>
    <property type="match status" value="1"/>
</dbReference>
<dbReference type="InterPro" id="IPR036291">
    <property type="entry name" value="NAD(P)-bd_dom_sf"/>
</dbReference>
<dbReference type="PANTHER" id="PTHR42879">
    <property type="entry name" value="3-OXOACYL-(ACYL-CARRIER-PROTEIN) REDUCTASE"/>
    <property type="match status" value="1"/>
</dbReference>
<dbReference type="Gene3D" id="3.40.50.720">
    <property type="entry name" value="NAD(P)-binding Rossmann-like Domain"/>
    <property type="match status" value="1"/>
</dbReference>
<dbReference type="PROSITE" id="PS00061">
    <property type="entry name" value="ADH_SHORT"/>
    <property type="match status" value="1"/>
</dbReference>
<evidence type="ECO:0000313" key="2">
    <source>
        <dbReference type="EMBL" id="CAB5119281.1"/>
    </source>
</evidence>
<dbReference type="AlphaFoldDB" id="A0A6J7VSG6"/>